<keyword evidence="5" id="KW-0812">Transmembrane</keyword>
<evidence type="ECO:0000313" key="8">
    <source>
        <dbReference type="Proteomes" id="UP000179769"/>
    </source>
</evidence>
<dbReference type="EMBL" id="MAXA01000100">
    <property type="protein sequence ID" value="OHV39279.1"/>
    <property type="molecule type" value="Genomic_DNA"/>
</dbReference>
<dbReference type="InterPro" id="IPR001647">
    <property type="entry name" value="HTH_TetR"/>
</dbReference>
<dbReference type="PANTHER" id="PTHR30055:SF238">
    <property type="entry name" value="MYCOFACTOCIN BIOSYNTHESIS TRANSCRIPTIONAL REGULATOR MFTR-RELATED"/>
    <property type="match status" value="1"/>
</dbReference>
<dbReference type="GO" id="GO:0000976">
    <property type="term" value="F:transcription cis-regulatory region binding"/>
    <property type="evidence" value="ECO:0007669"/>
    <property type="project" value="TreeGrafter"/>
</dbReference>
<evidence type="ECO:0000259" key="6">
    <source>
        <dbReference type="PROSITE" id="PS50977"/>
    </source>
</evidence>
<evidence type="ECO:0000256" key="2">
    <source>
        <dbReference type="ARBA" id="ARBA00023125"/>
    </source>
</evidence>
<proteinExistence type="predicted"/>
<evidence type="ECO:0000256" key="3">
    <source>
        <dbReference type="ARBA" id="ARBA00023163"/>
    </source>
</evidence>
<dbReference type="PROSITE" id="PS50977">
    <property type="entry name" value="HTH_TETR_2"/>
    <property type="match status" value="1"/>
</dbReference>
<evidence type="ECO:0000256" key="1">
    <source>
        <dbReference type="ARBA" id="ARBA00023015"/>
    </source>
</evidence>
<evidence type="ECO:0000313" key="7">
    <source>
        <dbReference type="EMBL" id="OHV39279.1"/>
    </source>
</evidence>
<comment type="caution">
    <text evidence="7">The sequence shown here is derived from an EMBL/GenBank/DDBJ whole genome shotgun (WGS) entry which is preliminary data.</text>
</comment>
<dbReference type="OrthoDB" id="3193022at2"/>
<evidence type="ECO:0000256" key="4">
    <source>
        <dbReference type="PROSITE-ProRule" id="PRU00335"/>
    </source>
</evidence>
<organism evidence="7 8">
    <name type="scientific">Parafrankia soli</name>
    <dbReference type="NCBI Taxonomy" id="2599596"/>
    <lineage>
        <taxon>Bacteria</taxon>
        <taxon>Bacillati</taxon>
        <taxon>Actinomycetota</taxon>
        <taxon>Actinomycetes</taxon>
        <taxon>Frankiales</taxon>
        <taxon>Frankiaceae</taxon>
        <taxon>Parafrankia</taxon>
    </lineage>
</organism>
<sequence length="184" mass="20322">MRAAVTLVAERGTTAIKVSDLAETADVSRQLMYLQFGDRDALFLEAARDLLTRELLPDITQEPEGGRLRVLVTTRHFARYRSFYRAMLMGSCAFGLARILHGLVAPFGQQLVVRMPDGSLAPDLVEDFAGFVVGGWSVLFASWVVDGPDPLDPEAFADRLIRMLSAVALRERPPELMITVGELD</sequence>
<evidence type="ECO:0000256" key="5">
    <source>
        <dbReference type="SAM" id="Phobius"/>
    </source>
</evidence>
<gene>
    <name evidence="7" type="ORF">BBK14_33045</name>
</gene>
<dbReference type="GO" id="GO:0003700">
    <property type="term" value="F:DNA-binding transcription factor activity"/>
    <property type="evidence" value="ECO:0007669"/>
    <property type="project" value="TreeGrafter"/>
</dbReference>
<dbReference type="AlphaFoldDB" id="A0A1S1R0G1"/>
<keyword evidence="3" id="KW-0804">Transcription</keyword>
<accession>A0A1S1R0G1</accession>
<keyword evidence="5" id="KW-1133">Transmembrane helix</keyword>
<dbReference type="Proteomes" id="UP000179769">
    <property type="component" value="Unassembled WGS sequence"/>
</dbReference>
<keyword evidence="2 4" id="KW-0238">DNA-binding</keyword>
<dbReference type="PANTHER" id="PTHR30055">
    <property type="entry name" value="HTH-TYPE TRANSCRIPTIONAL REGULATOR RUTR"/>
    <property type="match status" value="1"/>
</dbReference>
<dbReference type="Pfam" id="PF00440">
    <property type="entry name" value="TetR_N"/>
    <property type="match status" value="1"/>
</dbReference>
<protein>
    <recommendedName>
        <fullName evidence="6">HTH tetR-type domain-containing protein</fullName>
    </recommendedName>
</protein>
<dbReference type="SUPFAM" id="SSF46689">
    <property type="entry name" value="Homeodomain-like"/>
    <property type="match status" value="1"/>
</dbReference>
<keyword evidence="5" id="KW-0472">Membrane</keyword>
<dbReference type="InterPro" id="IPR009057">
    <property type="entry name" value="Homeodomain-like_sf"/>
</dbReference>
<keyword evidence="1" id="KW-0805">Transcription regulation</keyword>
<name>A0A1S1R0G1_9ACTN</name>
<reference evidence="8" key="1">
    <citation type="submission" date="2016-07" db="EMBL/GenBank/DDBJ databases">
        <title>Frankia sp. NRRL B-16219 Genome sequencing.</title>
        <authorList>
            <person name="Ghodhbane-Gtari F."/>
            <person name="Swanson E."/>
            <person name="Gueddou A."/>
            <person name="Louati M."/>
            <person name="Nouioui I."/>
            <person name="Hezbri K."/>
            <person name="Abebe-Akele F."/>
            <person name="Simpson S."/>
            <person name="Morris K."/>
            <person name="Thomas K."/>
            <person name="Gtari M."/>
            <person name="Tisa L.S."/>
        </authorList>
    </citation>
    <scope>NUCLEOTIDE SEQUENCE [LARGE SCALE GENOMIC DNA]</scope>
    <source>
        <strain evidence="8">NRRL B-16219</strain>
    </source>
</reference>
<dbReference type="InterPro" id="IPR050109">
    <property type="entry name" value="HTH-type_TetR-like_transc_reg"/>
</dbReference>
<feature type="DNA-binding region" description="H-T-H motif" evidence="4">
    <location>
        <begin position="17"/>
        <end position="36"/>
    </location>
</feature>
<keyword evidence="8" id="KW-1185">Reference proteome</keyword>
<dbReference type="Gene3D" id="1.10.357.10">
    <property type="entry name" value="Tetracycline Repressor, domain 2"/>
    <property type="match status" value="1"/>
</dbReference>
<dbReference type="RefSeq" id="WP_071061242.1">
    <property type="nucleotide sequence ID" value="NZ_MAXA01000100.1"/>
</dbReference>
<feature type="transmembrane region" description="Helical" evidence="5">
    <location>
        <begin position="86"/>
        <end position="108"/>
    </location>
</feature>
<feature type="domain" description="HTH tetR-type" evidence="6">
    <location>
        <begin position="1"/>
        <end position="54"/>
    </location>
</feature>